<dbReference type="RefSeq" id="WP_068885677.1">
    <property type="nucleotide sequence ID" value="NZ_CBCRUU010000011.1"/>
</dbReference>
<dbReference type="EMBL" id="MBDL01000001">
    <property type="protein sequence ID" value="ODA14538.1"/>
    <property type="molecule type" value="Genomic_DNA"/>
</dbReference>
<keyword evidence="2" id="KW-1185">Reference proteome</keyword>
<reference evidence="1 2" key="1">
    <citation type="submission" date="2016-07" db="EMBL/GenBank/DDBJ databases">
        <title>Acinetobacter sp. ANC 4603.</title>
        <authorList>
            <person name="Radolfova-Krizova L."/>
            <person name="Nemec A."/>
        </authorList>
    </citation>
    <scope>NUCLEOTIDE SEQUENCE [LARGE SCALE GENOMIC DNA]</scope>
    <source>
        <strain evidence="1 2">ANC 4603</strain>
    </source>
</reference>
<organism evidence="1 2">
    <name type="scientific">Acinetobacter celticus</name>
    <dbReference type="NCBI Taxonomy" id="1891224"/>
    <lineage>
        <taxon>Bacteria</taxon>
        <taxon>Pseudomonadati</taxon>
        <taxon>Pseudomonadota</taxon>
        <taxon>Gammaproteobacteria</taxon>
        <taxon>Moraxellales</taxon>
        <taxon>Moraxellaceae</taxon>
        <taxon>Acinetobacter</taxon>
    </lineage>
</organism>
<sequence length="79" mass="8874">MTNMISHTVNTDALLTLKTALVKETVQSLLMLKKHQFDLSTEKGIDYAVNCTVDSLLQQKIKNNEIQVLEQGNSNEVIQ</sequence>
<gene>
    <name evidence="1" type="ORF">BBP83_01685</name>
</gene>
<accession>A0A1C3D0L4</accession>
<dbReference type="AlphaFoldDB" id="A0A1C3D0L4"/>
<dbReference type="Proteomes" id="UP000186553">
    <property type="component" value="Unassembled WGS sequence"/>
</dbReference>
<name>A0A1C3D0L4_9GAMM</name>
<comment type="caution">
    <text evidence="1">The sequence shown here is derived from an EMBL/GenBank/DDBJ whole genome shotgun (WGS) entry which is preliminary data.</text>
</comment>
<evidence type="ECO:0000313" key="1">
    <source>
        <dbReference type="EMBL" id="ODA14538.1"/>
    </source>
</evidence>
<protein>
    <submittedName>
        <fullName evidence="1">Uncharacterized protein</fullName>
    </submittedName>
</protein>
<proteinExistence type="predicted"/>
<dbReference type="STRING" id="1891224.BBP83_01685"/>
<evidence type="ECO:0000313" key="2">
    <source>
        <dbReference type="Proteomes" id="UP000186553"/>
    </source>
</evidence>